<keyword evidence="2 4" id="KW-0012">Acyltransferase</keyword>
<accession>A0A1H8T3N0</accession>
<dbReference type="GO" id="GO:0006654">
    <property type="term" value="P:phosphatidic acid biosynthetic process"/>
    <property type="evidence" value="ECO:0007669"/>
    <property type="project" value="TreeGrafter"/>
</dbReference>
<dbReference type="STRING" id="673521.SAMN05660991_02053"/>
<feature type="domain" description="Phospholipid/glycerol acyltransferase" evidence="3">
    <location>
        <begin position="58"/>
        <end position="172"/>
    </location>
</feature>
<dbReference type="AlphaFoldDB" id="A0A1H8T3N0"/>
<dbReference type="GO" id="GO:0005886">
    <property type="term" value="C:plasma membrane"/>
    <property type="evidence" value="ECO:0007669"/>
    <property type="project" value="TreeGrafter"/>
</dbReference>
<dbReference type="CDD" id="cd07989">
    <property type="entry name" value="LPLAT_AGPAT-like"/>
    <property type="match status" value="1"/>
</dbReference>
<dbReference type="PANTHER" id="PTHR10434:SF55">
    <property type="entry name" value="POSSIBLE ACYLTRANSFERASE"/>
    <property type="match status" value="1"/>
</dbReference>
<evidence type="ECO:0000259" key="3">
    <source>
        <dbReference type="SMART" id="SM00563"/>
    </source>
</evidence>
<proteinExistence type="predicted"/>
<dbReference type="InterPro" id="IPR002123">
    <property type="entry name" value="Plipid/glycerol_acylTrfase"/>
</dbReference>
<reference evidence="5" key="1">
    <citation type="submission" date="2016-10" db="EMBL/GenBank/DDBJ databases">
        <authorList>
            <person name="Varghese N."/>
            <person name="Submissions S."/>
        </authorList>
    </citation>
    <scope>NUCLEOTIDE SEQUENCE [LARGE SCALE GENOMIC DNA]</scope>
    <source>
        <strain evidence="5">DSM 45413</strain>
    </source>
</reference>
<organism evidence="4 5">
    <name type="scientific">Trujillonella endophytica</name>
    <dbReference type="NCBI Taxonomy" id="673521"/>
    <lineage>
        <taxon>Bacteria</taxon>
        <taxon>Bacillati</taxon>
        <taxon>Actinomycetota</taxon>
        <taxon>Actinomycetes</taxon>
        <taxon>Geodermatophilales</taxon>
        <taxon>Geodermatophilaceae</taxon>
        <taxon>Trujillonella</taxon>
    </lineage>
</organism>
<dbReference type="Pfam" id="PF01553">
    <property type="entry name" value="Acyltransferase"/>
    <property type="match status" value="1"/>
</dbReference>
<dbReference type="Proteomes" id="UP000198960">
    <property type="component" value="Unassembled WGS sequence"/>
</dbReference>
<protein>
    <submittedName>
        <fullName evidence="4">1-acyl-sn-glycerol-3-phosphate acyltransferases</fullName>
    </submittedName>
</protein>
<evidence type="ECO:0000313" key="5">
    <source>
        <dbReference type="Proteomes" id="UP000198960"/>
    </source>
</evidence>
<evidence type="ECO:0000256" key="2">
    <source>
        <dbReference type="ARBA" id="ARBA00023315"/>
    </source>
</evidence>
<sequence length="286" mass="31796">MEIVRWRDIVRRDLYGSRPDRRDRPYRFVVRMAMVVFRLFGFRFTVRGGEHVPTTGGAIICSNHVSYLDFTFLGLGALPAHRLVRFMAKASVFGHWFAGPFMRAMGHIPVDRKAGAAAFEAAVRALKDGEVVGVFPEATISSSFTVKDLKAGAARMALDAGVPIVPAAVWGGQRITTKHHKPQLRRGVAITVLLGEPIVAAPGERTAALLRRTRAAMEELLDRAQREYPQQPAGPDDLWWQPAHLGGTAPTPEEAKLLDVADYSGTRKKAKRPHPVARLRRRLLRR</sequence>
<dbReference type="OrthoDB" id="3210041at2"/>
<dbReference type="SMART" id="SM00563">
    <property type="entry name" value="PlsC"/>
    <property type="match status" value="1"/>
</dbReference>
<dbReference type="EMBL" id="FOEE01000005">
    <property type="protein sequence ID" value="SEO85689.1"/>
    <property type="molecule type" value="Genomic_DNA"/>
</dbReference>
<evidence type="ECO:0000313" key="4">
    <source>
        <dbReference type="EMBL" id="SEO85689.1"/>
    </source>
</evidence>
<dbReference type="GO" id="GO:0003841">
    <property type="term" value="F:1-acylglycerol-3-phosphate O-acyltransferase activity"/>
    <property type="evidence" value="ECO:0007669"/>
    <property type="project" value="TreeGrafter"/>
</dbReference>
<dbReference type="RefSeq" id="WP_091942719.1">
    <property type="nucleotide sequence ID" value="NZ_FOEE01000005.1"/>
</dbReference>
<evidence type="ECO:0000256" key="1">
    <source>
        <dbReference type="ARBA" id="ARBA00022679"/>
    </source>
</evidence>
<gene>
    <name evidence="4" type="ORF">SAMN05660991_02053</name>
</gene>
<dbReference type="SUPFAM" id="SSF69593">
    <property type="entry name" value="Glycerol-3-phosphate (1)-acyltransferase"/>
    <property type="match status" value="1"/>
</dbReference>
<keyword evidence="1 4" id="KW-0808">Transferase</keyword>
<dbReference type="PANTHER" id="PTHR10434">
    <property type="entry name" value="1-ACYL-SN-GLYCEROL-3-PHOSPHATE ACYLTRANSFERASE"/>
    <property type="match status" value="1"/>
</dbReference>
<keyword evidence="5" id="KW-1185">Reference proteome</keyword>
<name>A0A1H8T3N0_9ACTN</name>